<organism evidence="11 12">
    <name type="scientific">Ramazzottius varieornatus</name>
    <name type="common">Water bear</name>
    <name type="synonym">Tardigrade</name>
    <dbReference type="NCBI Taxonomy" id="947166"/>
    <lineage>
        <taxon>Eukaryota</taxon>
        <taxon>Metazoa</taxon>
        <taxon>Ecdysozoa</taxon>
        <taxon>Tardigrada</taxon>
        <taxon>Eutardigrada</taxon>
        <taxon>Parachela</taxon>
        <taxon>Hypsibioidea</taxon>
        <taxon>Ramazzottiidae</taxon>
        <taxon>Ramazzottius</taxon>
    </lineage>
</organism>
<comment type="subcellular location">
    <subcellularLocation>
        <location evidence="1">Nucleus</location>
    </subcellularLocation>
</comment>
<dbReference type="PANTHER" id="PTHR16062:SF19">
    <property type="entry name" value="PROTEIN POLYBROMO-1"/>
    <property type="match status" value="1"/>
</dbReference>
<proteinExistence type="predicted"/>
<evidence type="ECO:0000256" key="8">
    <source>
        <dbReference type="PROSITE-ProRule" id="PRU00035"/>
    </source>
</evidence>
<dbReference type="GO" id="GO:0006338">
    <property type="term" value="P:chromatin remodeling"/>
    <property type="evidence" value="ECO:0007669"/>
    <property type="project" value="InterPro"/>
</dbReference>
<comment type="caution">
    <text evidence="11">The sequence shown here is derived from an EMBL/GenBank/DDBJ whole genome shotgun (WGS) entry which is preliminary data.</text>
</comment>
<evidence type="ECO:0000256" key="1">
    <source>
        <dbReference type="ARBA" id="ARBA00004123"/>
    </source>
</evidence>
<evidence type="ECO:0000256" key="3">
    <source>
        <dbReference type="ARBA" id="ARBA00022853"/>
    </source>
</evidence>
<dbReference type="Pfam" id="PF00439">
    <property type="entry name" value="Bromodomain"/>
    <property type="match status" value="1"/>
</dbReference>
<dbReference type="PANTHER" id="PTHR16062">
    <property type="entry name" value="SWI/SNF-RELATED"/>
    <property type="match status" value="1"/>
</dbReference>
<accession>A0A1D1VGV7</accession>
<keyword evidence="7" id="KW-0539">Nucleus</keyword>
<evidence type="ECO:0000256" key="4">
    <source>
        <dbReference type="ARBA" id="ARBA00023015"/>
    </source>
</evidence>
<name>A0A1D1VGV7_RAMVA</name>
<evidence type="ECO:0000259" key="10">
    <source>
        <dbReference type="PROSITE" id="PS50014"/>
    </source>
</evidence>
<evidence type="ECO:0000256" key="2">
    <source>
        <dbReference type="ARBA" id="ARBA00022737"/>
    </source>
</evidence>
<sequence>MLAKNREDFQKIHDILVSYQEADGRVISGPFVKLPTRKELPDYYQVITKPMDLWRIEKNIHEDRYKNMEAFENDVKLMCANAQEYNMEGSMIYQDSEVLSMVFKECKRQLANGEKDIFIEPGQFTMGPPTYVPPPDEDGDDEEGTSDEDDDSS</sequence>
<evidence type="ECO:0000313" key="12">
    <source>
        <dbReference type="Proteomes" id="UP000186922"/>
    </source>
</evidence>
<keyword evidence="5 8" id="KW-0103">Bromodomain</keyword>
<evidence type="ECO:0000256" key="6">
    <source>
        <dbReference type="ARBA" id="ARBA00023163"/>
    </source>
</evidence>
<dbReference type="InterPro" id="IPR037382">
    <property type="entry name" value="Rsc/polybromo"/>
</dbReference>
<evidence type="ECO:0000256" key="5">
    <source>
        <dbReference type="ARBA" id="ARBA00023117"/>
    </source>
</evidence>
<keyword evidence="4" id="KW-0805">Transcription regulation</keyword>
<dbReference type="InterPro" id="IPR036427">
    <property type="entry name" value="Bromodomain-like_sf"/>
</dbReference>
<dbReference type="InterPro" id="IPR018359">
    <property type="entry name" value="Bromodomain_CS"/>
</dbReference>
<keyword evidence="2" id="KW-0677">Repeat</keyword>
<dbReference type="PROSITE" id="PS50014">
    <property type="entry name" value="BROMODOMAIN_2"/>
    <property type="match status" value="1"/>
</dbReference>
<dbReference type="EMBL" id="BDGG01000006">
    <property type="protein sequence ID" value="GAV00885.1"/>
    <property type="molecule type" value="Genomic_DNA"/>
</dbReference>
<evidence type="ECO:0000313" key="11">
    <source>
        <dbReference type="EMBL" id="GAV00885.1"/>
    </source>
</evidence>
<dbReference type="GO" id="GO:0016586">
    <property type="term" value="C:RSC-type complex"/>
    <property type="evidence" value="ECO:0007669"/>
    <property type="project" value="InterPro"/>
</dbReference>
<dbReference type="AlphaFoldDB" id="A0A1D1VGV7"/>
<gene>
    <name evidence="11" type="primary">RvY_11673-1</name>
    <name evidence="11" type="synonym">RvY_11673.1</name>
    <name evidence="11" type="ORF">RvY_11673</name>
</gene>
<dbReference type="InterPro" id="IPR001487">
    <property type="entry name" value="Bromodomain"/>
</dbReference>
<dbReference type="STRING" id="947166.A0A1D1VGV7"/>
<dbReference type="SUPFAM" id="SSF47370">
    <property type="entry name" value="Bromodomain"/>
    <property type="match status" value="1"/>
</dbReference>
<dbReference type="Proteomes" id="UP000186922">
    <property type="component" value="Unassembled WGS sequence"/>
</dbReference>
<keyword evidence="6" id="KW-0804">Transcription</keyword>
<dbReference type="SMART" id="SM00297">
    <property type="entry name" value="BROMO"/>
    <property type="match status" value="1"/>
</dbReference>
<dbReference type="PRINTS" id="PR00503">
    <property type="entry name" value="BROMODOMAIN"/>
</dbReference>
<evidence type="ECO:0000256" key="9">
    <source>
        <dbReference type="SAM" id="MobiDB-lite"/>
    </source>
</evidence>
<evidence type="ECO:0000256" key="7">
    <source>
        <dbReference type="ARBA" id="ARBA00023242"/>
    </source>
</evidence>
<keyword evidence="12" id="KW-1185">Reference proteome</keyword>
<dbReference type="OrthoDB" id="784962at2759"/>
<feature type="region of interest" description="Disordered" evidence="9">
    <location>
        <begin position="120"/>
        <end position="153"/>
    </location>
</feature>
<dbReference type="GO" id="GO:0006368">
    <property type="term" value="P:transcription elongation by RNA polymerase II"/>
    <property type="evidence" value="ECO:0007669"/>
    <property type="project" value="TreeGrafter"/>
</dbReference>
<feature type="domain" description="Bromo" evidence="10">
    <location>
        <begin position="23"/>
        <end position="93"/>
    </location>
</feature>
<dbReference type="PROSITE" id="PS00633">
    <property type="entry name" value="BROMODOMAIN_1"/>
    <property type="match status" value="1"/>
</dbReference>
<dbReference type="Gene3D" id="1.20.920.10">
    <property type="entry name" value="Bromodomain-like"/>
    <property type="match status" value="1"/>
</dbReference>
<protein>
    <recommendedName>
        <fullName evidence="10">Bromo domain-containing protein</fullName>
    </recommendedName>
</protein>
<reference evidence="11 12" key="1">
    <citation type="journal article" date="2016" name="Nat. Commun.">
        <title>Extremotolerant tardigrade genome and improved radiotolerance of human cultured cells by tardigrade-unique protein.</title>
        <authorList>
            <person name="Hashimoto T."/>
            <person name="Horikawa D.D."/>
            <person name="Saito Y."/>
            <person name="Kuwahara H."/>
            <person name="Kozuka-Hata H."/>
            <person name="Shin-I T."/>
            <person name="Minakuchi Y."/>
            <person name="Ohishi K."/>
            <person name="Motoyama A."/>
            <person name="Aizu T."/>
            <person name="Enomoto A."/>
            <person name="Kondo K."/>
            <person name="Tanaka S."/>
            <person name="Hara Y."/>
            <person name="Koshikawa S."/>
            <person name="Sagara H."/>
            <person name="Miura T."/>
            <person name="Yokobori S."/>
            <person name="Miyagawa K."/>
            <person name="Suzuki Y."/>
            <person name="Kubo T."/>
            <person name="Oyama M."/>
            <person name="Kohara Y."/>
            <person name="Fujiyama A."/>
            <person name="Arakawa K."/>
            <person name="Katayama T."/>
            <person name="Toyoda A."/>
            <person name="Kunieda T."/>
        </authorList>
    </citation>
    <scope>NUCLEOTIDE SEQUENCE [LARGE SCALE GENOMIC DNA]</scope>
    <source>
        <strain evidence="11 12">YOKOZUNA-1</strain>
    </source>
</reference>
<feature type="compositionally biased region" description="Acidic residues" evidence="9">
    <location>
        <begin position="135"/>
        <end position="153"/>
    </location>
</feature>
<dbReference type="GO" id="GO:0003682">
    <property type="term" value="F:chromatin binding"/>
    <property type="evidence" value="ECO:0007669"/>
    <property type="project" value="TreeGrafter"/>
</dbReference>
<keyword evidence="3" id="KW-0156">Chromatin regulator</keyword>